<keyword evidence="2" id="KW-1185">Reference proteome</keyword>
<sequence length="55" mass="6141">MPNHLILVGYDGIMSKRKILPGVFGETCILNLHSNIGNPIFYVGRQAFLNGRRKA</sequence>
<evidence type="ECO:0000313" key="1">
    <source>
        <dbReference type="EMBL" id="VDN49040.1"/>
    </source>
</evidence>
<dbReference type="EMBL" id="LR130778">
    <property type="protein sequence ID" value="VDN49040.1"/>
    <property type="molecule type" value="Genomic_DNA"/>
</dbReference>
<dbReference type="Proteomes" id="UP000279029">
    <property type="component" value="Chromosome"/>
</dbReference>
<evidence type="ECO:0000313" key="2">
    <source>
        <dbReference type="Proteomes" id="UP000279029"/>
    </source>
</evidence>
<proteinExistence type="predicted"/>
<dbReference type="AlphaFoldDB" id="A0A3P7P668"/>
<protein>
    <submittedName>
        <fullName evidence="1">Uncharacterized protein</fullName>
    </submittedName>
</protein>
<reference evidence="1 2" key="1">
    <citation type="submission" date="2018-09" db="EMBL/GenBank/DDBJ databases">
        <authorList>
            <person name="Postec A."/>
        </authorList>
    </citation>
    <scope>NUCLEOTIDE SEQUENCE [LARGE SCALE GENOMIC DNA]</scope>
    <source>
        <strain evidence="1">70B-A</strain>
    </source>
</reference>
<name>A0A3P7P668_9FIRM</name>
<organism evidence="1 2">
    <name type="scientific">Petrocella atlantisensis</name>
    <dbReference type="NCBI Taxonomy" id="2173034"/>
    <lineage>
        <taxon>Bacteria</taxon>
        <taxon>Bacillati</taxon>
        <taxon>Bacillota</taxon>
        <taxon>Clostridia</taxon>
        <taxon>Lachnospirales</taxon>
        <taxon>Vallitaleaceae</taxon>
        <taxon>Petrocella</taxon>
    </lineage>
</organism>
<dbReference type="KEGG" id="cbar:PATL70BA_3121"/>
<gene>
    <name evidence="1" type="ORF">PATL70BA_3121</name>
</gene>
<accession>A0A3P7P668</accession>